<sequence length="40" mass="4804">MNKHGIEELYEKERGVVTSPMMEYMKQSMERLAVFQNVLR</sequence>
<dbReference type="EMBL" id="QJSW01000032">
    <property type="protein sequence ID" value="PYE42791.1"/>
    <property type="molecule type" value="Genomic_DNA"/>
</dbReference>
<comment type="caution">
    <text evidence="1">The sequence shown here is derived from an EMBL/GenBank/DDBJ whole genome shotgun (WGS) entry which is preliminary data.</text>
</comment>
<evidence type="ECO:0000313" key="1">
    <source>
        <dbReference type="EMBL" id="PYE42791.1"/>
    </source>
</evidence>
<gene>
    <name evidence="1" type="ORF">DFQ00_13227</name>
</gene>
<accession>A0A2V4V9Y0</accession>
<dbReference type="Proteomes" id="UP000247790">
    <property type="component" value="Unassembled WGS sequence"/>
</dbReference>
<dbReference type="AlphaFoldDB" id="A0A2V4V9Y0"/>
<organism evidence="1 2">
    <name type="scientific">Paenibacillus barcinonensis</name>
    <dbReference type="NCBI Taxonomy" id="198119"/>
    <lineage>
        <taxon>Bacteria</taxon>
        <taxon>Bacillati</taxon>
        <taxon>Bacillota</taxon>
        <taxon>Bacilli</taxon>
        <taxon>Bacillales</taxon>
        <taxon>Paenibacillaceae</taxon>
        <taxon>Paenibacillus</taxon>
    </lineage>
</organism>
<proteinExistence type="predicted"/>
<dbReference type="RefSeq" id="WP_279630437.1">
    <property type="nucleotide sequence ID" value="NZ_CP054614.1"/>
</dbReference>
<reference evidence="1 2" key="1">
    <citation type="submission" date="2018-06" db="EMBL/GenBank/DDBJ databases">
        <title>Genomic Encyclopedia of Type Strains, Phase III (KMG-III): the genomes of soil and plant-associated and newly described type strains.</title>
        <authorList>
            <person name="Whitman W."/>
        </authorList>
    </citation>
    <scope>NUCLEOTIDE SEQUENCE [LARGE SCALE GENOMIC DNA]</scope>
    <source>
        <strain evidence="1 2">CECT 7022</strain>
    </source>
</reference>
<protein>
    <submittedName>
        <fullName evidence="1">Uncharacterized protein</fullName>
    </submittedName>
</protein>
<evidence type="ECO:0000313" key="2">
    <source>
        <dbReference type="Proteomes" id="UP000247790"/>
    </source>
</evidence>
<name>A0A2V4V9Y0_PAEBA</name>